<dbReference type="EMBL" id="JBHLWV010000027">
    <property type="protein sequence ID" value="MFC0316185.1"/>
    <property type="molecule type" value="Genomic_DNA"/>
</dbReference>
<dbReference type="RefSeq" id="WP_387959085.1">
    <property type="nucleotide sequence ID" value="NZ_JBHTBT010000020.1"/>
</dbReference>
<gene>
    <name evidence="2" type="ORF">ACFFJD_15145</name>
</gene>
<evidence type="ECO:0000313" key="3">
    <source>
        <dbReference type="Proteomes" id="UP001589783"/>
    </source>
</evidence>
<protein>
    <submittedName>
        <fullName evidence="2">Uncharacterized protein</fullName>
    </submittedName>
</protein>
<dbReference type="Proteomes" id="UP001589783">
    <property type="component" value="Unassembled WGS sequence"/>
</dbReference>
<organism evidence="2 3">
    <name type="scientific">Gordonia phosphorivorans</name>
    <dbReference type="NCBI Taxonomy" id="1056982"/>
    <lineage>
        <taxon>Bacteria</taxon>
        <taxon>Bacillati</taxon>
        <taxon>Actinomycetota</taxon>
        <taxon>Actinomycetes</taxon>
        <taxon>Mycobacteriales</taxon>
        <taxon>Gordoniaceae</taxon>
        <taxon>Gordonia</taxon>
    </lineage>
</organism>
<comment type="caution">
    <text evidence="2">The sequence shown here is derived from an EMBL/GenBank/DDBJ whole genome shotgun (WGS) entry which is preliminary data.</text>
</comment>
<evidence type="ECO:0000256" key="1">
    <source>
        <dbReference type="SAM" id="MobiDB-lite"/>
    </source>
</evidence>
<keyword evidence="3" id="KW-1185">Reference proteome</keyword>
<sequence length="171" mass="18552">MSSAILMISVLMGCSTEEGLQPDPSRPSLPPAQDERGDIDPIDLVGIDANELNSKLFAPSQLETSFGDGNLRDLGNGVLVATEGLNFSRRVNPDRGDEFSSYTGDFKILTACSRFDEDDEGYYLYVGFLPPELATDEVIARGKAGEFNDILQERTGCEAWGPTIPVSRAAR</sequence>
<evidence type="ECO:0000313" key="2">
    <source>
        <dbReference type="EMBL" id="MFC0316185.1"/>
    </source>
</evidence>
<reference evidence="2 3" key="1">
    <citation type="submission" date="2024-09" db="EMBL/GenBank/DDBJ databases">
        <authorList>
            <person name="Sun Q."/>
            <person name="Mori K."/>
        </authorList>
    </citation>
    <scope>NUCLEOTIDE SEQUENCE [LARGE SCALE GENOMIC DNA]</scope>
    <source>
        <strain evidence="2 3">CCM 7957</strain>
    </source>
</reference>
<name>A0ABV6HBF5_9ACTN</name>
<feature type="region of interest" description="Disordered" evidence="1">
    <location>
        <begin position="16"/>
        <end position="40"/>
    </location>
</feature>
<accession>A0ABV6HBF5</accession>
<proteinExistence type="predicted"/>